<dbReference type="HOGENOM" id="CLU_3018157_0_0_1"/>
<evidence type="ECO:0000313" key="2">
    <source>
        <dbReference type="EMBL" id="EOY21145.1"/>
    </source>
</evidence>
<proteinExistence type="predicted"/>
<protein>
    <recommendedName>
        <fullName evidence="4">Transmembrane protein</fullName>
    </recommendedName>
</protein>
<keyword evidence="3" id="KW-1185">Reference proteome</keyword>
<dbReference type="AlphaFoldDB" id="A0A061FUF1"/>
<gene>
    <name evidence="2" type="ORF">TCM_012510</name>
</gene>
<dbReference type="InParanoid" id="A0A061FUF1"/>
<dbReference type="OMA" id="MTPISCA"/>
<organism evidence="2 3">
    <name type="scientific">Theobroma cacao</name>
    <name type="common">Cacao</name>
    <name type="synonym">Cocoa</name>
    <dbReference type="NCBI Taxonomy" id="3641"/>
    <lineage>
        <taxon>Eukaryota</taxon>
        <taxon>Viridiplantae</taxon>
        <taxon>Streptophyta</taxon>
        <taxon>Embryophyta</taxon>
        <taxon>Tracheophyta</taxon>
        <taxon>Spermatophyta</taxon>
        <taxon>Magnoliopsida</taxon>
        <taxon>eudicotyledons</taxon>
        <taxon>Gunneridae</taxon>
        <taxon>Pentapetalae</taxon>
        <taxon>rosids</taxon>
        <taxon>malvids</taxon>
        <taxon>Malvales</taxon>
        <taxon>Malvaceae</taxon>
        <taxon>Byttnerioideae</taxon>
        <taxon>Theobroma</taxon>
    </lineage>
</organism>
<accession>A0A061FUF1</accession>
<name>A0A061FUF1_THECC</name>
<evidence type="ECO:0008006" key="4">
    <source>
        <dbReference type="Google" id="ProtNLM"/>
    </source>
</evidence>
<dbReference type="Proteomes" id="UP000026915">
    <property type="component" value="Chromosome 3"/>
</dbReference>
<dbReference type="Gramene" id="EOY21145">
    <property type="protein sequence ID" value="EOY21145"/>
    <property type="gene ID" value="TCM_012510"/>
</dbReference>
<feature type="signal peptide" evidence="1">
    <location>
        <begin position="1"/>
        <end position="21"/>
    </location>
</feature>
<sequence length="56" mass="6129">MGLSSFFRPLIVFILIISVLAMQMTPISCADLKLRRLGSKPMPNPPPAPARNIPPL</sequence>
<reference evidence="2 3" key="1">
    <citation type="journal article" date="2013" name="Genome Biol.">
        <title>The genome sequence of the most widely cultivated cacao type and its use to identify candidate genes regulating pod color.</title>
        <authorList>
            <person name="Motamayor J.C."/>
            <person name="Mockaitis K."/>
            <person name="Schmutz J."/>
            <person name="Haiminen N."/>
            <person name="Iii D.L."/>
            <person name="Cornejo O."/>
            <person name="Findley S.D."/>
            <person name="Zheng P."/>
            <person name="Utro F."/>
            <person name="Royaert S."/>
            <person name="Saski C."/>
            <person name="Jenkins J."/>
            <person name="Podicheti R."/>
            <person name="Zhao M."/>
            <person name="Scheffler B.E."/>
            <person name="Stack J.C."/>
            <person name="Feltus F.A."/>
            <person name="Mustiga G.M."/>
            <person name="Amores F."/>
            <person name="Phillips W."/>
            <person name="Marelli J.P."/>
            <person name="May G.D."/>
            <person name="Shapiro H."/>
            <person name="Ma J."/>
            <person name="Bustamante C.D."/>
            <person name="Schnell R.J."/>
            <person name="Main D."/>
            <person name="Gilbert D."/>
            <person name="Parida L."/>
            <person name="Kuhn D.N."/>
        </authorList>
    </citation>
    <scope>NUCLEOTIDE SEQUENCE [LARGE SCALE GENOMIC DNA]</scope>
    <source>
        <strain evidence="3">cv. Matina 1-6</strain>
    </source>
</reference>
<feature type="chain" id="PRO_5001598590" description="Transmembrane protein" evidence="1">
    <location>
        <begin position="22"/>
        <end position="56"/>
    </location>
</feature>
<evidence type="ECO:0000256" key="1">
    <source>
        <dbReference type="SAM" id="SignalP"/>
    </source>
</evidence>
<dbReference type="EMBL" id="CM001881">
    <property type="protein sequence ID" value="EOY21145.1"/>
    <property type="molecule type" value="Genomic_DNA"/>
</dbReference>
<keyword evidence="1" id="KW-0732">Signal</keyword>
<evidence type="ECO:0000313" key="3">
    <source>
        <dbReference type="Proteomes" id="UP000026915"/>
    </source>
</evidence>